<feature type="domain" description="JmjN" evidence="5">
    <location>
        <begin position="2095"/>
        <end position="2136"/>
    </location>
</feature>
<feature type="domain" description="JmjC" evidence="6">
    <location>
        <begin position="2371"/>
        <end position="2536"/>
    </location>
</feature>
<feature type="region of interest" description="Disordered" evidence="3">
    <location>
        <begin position="463"/>
        <end position="488"/>
    </location>
</feature>
<dbReference type="PANTHER" id="PTHR10694">
    <property type="entry name" value="LYSINE-SPECIFIC DEMETHYLASE"/>
    <property type="match status" value="1"/>
</dbReference>
<keyword evidence="8" id="KW-1185">Reference proteome</keyword>
<comment type="subcellular location">
    <subcellularLocation>
        <location evidence="1">Nucleus</location>
    </subcellularLocation>
</comment>
<dbReference type="InterPro" id="IPR003349">
    <property type="entry name" value="JmjN"/>
</dbReference>
<feature type="region of interest" description="Disordered" evidence="3">
    <location>
        <begin position="1"/>
        <end position="33"/>
    </location>
</feature>
<feature type="region of interest" description="Disordered" evidence="3">
    <location>
        <begin position="58"/>
        <end position="121"/>
    </location>
</feature>
<dbReference type="GO" id="GO:0010468">
    <property type="term" value="P:regulation of gene expression"/>
    <property type="evidence" value="ECO:0007669"/>
    <property type="project" value="TreeGrafter"/>
</dbReference>
<evidence type="ECO:0000259" key="5">
    <source>
        <dbReference type="PROSITE" id="PS51183"/>
    </source>
</evidence>
<dbReference type="PROSITE" id="PS51183">
    <property type="entry name" value="JMJN"/>
    <property type="match status" value="1"/>
</dbReference>
<feature type="domain" description="ARID" evidence="4">
    <location>
        <begin position="2159"/>
        <end position="2251"/>
    </location>
</feature>
<dbReference type="SMART" id="SM00501">
    <property type="entry name" value="BRIGHT"/>
    <property type="match status" value="1"/>
</dbReference>
<feature type="compositionally biased region" description="Acidic residues" evidence="3">
    <location>
        <begin position="2283"/>
        <end position="2296"/>
    </location>
</feature>
<feature type="compositionally biased region" description="Low complexity" evidence="3">
    <location>
        <begin position="2050"/>
        <end position="2072"/>
    </location>
</feature>
<proteinExistence type="predicted"/>
<dbReference type="Proteomes" id="UP000027135">
    <property type="component" value="Unassembled WGS sequence"/>
</dbReference>
<dbReference type="PROSITE" id="PS51184">
    <property type="entry name" value="JMJC"/>
    <property type="match status" value="1"/>
</dbReference>
<evidence type="ECO:0000259" key="6">
    <source>
        <dbReference type="PROSITE" id="PS51184"/>
    </source>
</evidence>
<evidence type="ECO:0000256" key="1">
    <source>
        <dbReference type="ARBA" id="ARBA00004123"/>
    </source>
</evidence>
<feature type="region of interest" description="Disordered" evidence="3">
    <location>
        <begin position="600"/>
        <end position="632"/>
    </location>
</feature>
<dbReference type="SMART" id="SM00545">
    <property type="entry name" value="JmjN"/>
    <property type="match status" value="1"/>
</dbReference>
<feature type="region of interest" description="Disordered" evidence="3">
    <location>
        <begin position="1541"/>
        <end position="1648"/>
    </location>
</feature>
<evidence type="ECO:0000313" key="7">
    <source>
        <dbReference type="EMBL" id="KDR12890.1"/>
    </source>
</evidence>
<feature type="compositionally biased region" description="Basic and acidic residues" evidence="3">
    <location>
        <begin position="468"/>
        <end position="478"/>
    </location>
</feature>
<feature type="region of interest" description="Disordered" evidence="3">
    <location>
        <begin position="170"/>
        <end position="201"/>
    </location>
</feature>
<dbReference type="eggNOG" id="KOG1246">
    <property type="taxonomic scope" value="Eukaryota"/>
</dbReference>
<feature type="region of interest" description="Disordered" evidence="3">
    <location>
        <begin position="224"/>
        <end position="289"/>
    </location>
</feature>
<dbReference type="SMART" id="SM00558">
    <property type="entry name" value="JmjC"/>
    <property type="match status" value="1"/>
</dbReference>
<evidence type="ECO:0000259" key="4">
    <source>
        <dbReference type="PROSITE" id="PS51011"/>
    </source>
</evidence>
<dbReference type="InterPro" id="IPR036431">
    <property type="entry name" value="ARID_dom_sf"/>
</dbReference>
<feature type="region of interest" description="Disordered" evidence="3">
    <location>
        <begin position="2032"/>
        <end position="2086"/>
    </location>
</feature>
<reference evidence="7 8" key="1">
    <citation type="journal article" date="2014" name="Nat. Commun.">
        <title>Molecular traces of alternative social organization in a termite genome.</title>
        <authorList>
            <person name="Terrapon N."/>
            <person name="Li C."/>
            <person name="Robertson H.M."/>
            <person name="Ji L."/>
            <person name="Meng X."/>
            <person name="Booth W."/>
            <person name="Chen Z."/>
            <person name="Childers C.P."/>
            <person name="Glastad K.M."/>
            <person name="Gokhale K."/>
            <person name="Gowin J."/>
            <person name="Gronenberg W."/>
            <person name="Hermansen R.A."/>
            <person name="Hu H."/>
            <person name="Hunt B.G."/>
            <person name="Huylmans A.K."/>
            <person name="Khalil S.M."/>
            <person name="Mitchell R.D."/>
            <person name="Munoz-Torres M.C."/>
            <person name="Mustard J.A."/>
            <person name="Pan H."/>
            <person name="Reese J.T."/>
            <person name="Scharf M.E."/>
            <person name="Sun F."/>
            <person name="Vogel H."/>
            <person name="Xiao J."/>
            <person name="Yang W."/>
            <person name="Yang Z."/>
            <person name="Yang Z."/>
            <person name="Zhou J."/>
            <person name="Zhu J."/>
            <person name="Brent C.S."/>
            <person name="Elsik C.G."/>
            <person name="Goodisman M.A."/>
            <person name="Liberles D.A."/>
            <person name="Roe R.M."/>
            <person name="Vargo E.L."/>
            <person name="Vilcinskas A."/>
            <person name="Wang J."/>
            <person name="Bornberg-Bauer E."/>
            <person name="Korb J."/>
            <person name="Zhang G."/>
            <person name="Liebig J."/>
        </authorList>
    </citation>
    <scope>NUCLEOTIDE SEQUENCE [LARGE SCALE GENOMIC DNA]</scope>
    <source>
        <tissue evidence="7">Whole organism</tissue>
    </source>
</reference>
<feature type="compositionally biased region" description="Basic and acidic residues" evidence="3">
    <location>
        <begin position="241"/>
        <end position="270"/>
    </location>
</feature>
<evidence type="ECO:0000313" key="8">
    <source>
        <dbReference type="Proteomes" id="UP000027135"/>
    </source>
</evidence>
<evidence type="ECO:0000256" key="3">
    <source>
        <dbReference type="SAM" id="MobiDB-lite"/>
    </source>
</evidence>
<feature type="compositionally biased region" description="Basic and acidic residues" evidence="3">
    <location>
        <begin position="620"/>
        <end position="632"/>
    </location>
</feature>
<feature type="compositionally biased region" description="Basic and acidic residues" evidence="3">
    <location>
        <begin position="1633"/>
        <end position="1643"/>
    </location>
</feature>
<protein>
    <submittedName>
        <fullName evidence="7">Protein Jumonji</fullName>
    </submittedName>
</protein>
<feature type="region of interest" description="Disordered" evidence="3">
    <location>
        <begin position="339"/>
        <end position="435"/>
    </location>
</feature>
<dbReference type="STRING" id="136037.A0A067R4K3"/>
<keyword evidence="2" id="KW-0539">Nucleus</keyword>
<feature type="compositionally biased region" description="Polar residues" evidence="3">
    <location>
        <begin position="1588"/>
        <end position="1600"/>
    </location>
</feature>
<feature type="region of interest" description="Disordered" evidence="3">
    <location>
        <begin position="1451"/>
        <end position="1478"/>
    </location>
</feature>
<dbReference type="SUPFAM" id="SSF46774">
    <property type="entry name" value="ARID-like"/>
    <property type="match status" value="1"/>
</dbReference>
<dbReference type="Pfam" id="PF01388">
    <property type="entry name" value="ARID"/>
    <property type="match status" value="1"/>
</dbReference>
<dbReference type="InterPro" id="IPR004198">
    <property type="entry name" value="Znf_C5HC2"/>
</dbReference>
<dbReference type="SMART" id="SM01014">
    <property type="entry name" value="ARID"/>
    <property type="match status" value="1"/>
</dbReference>
<dbReference type="SUPFAM" id="SSF51197">
    <property type="entry name" value="Clavaminate synthase-like"/>
    <property type="match status" value="1"/>
</dbReference>
<feature type="region of interest" description="Disordered" evidence="3">
    <location>
        <begin position="2268"/>
        <end position="2296"/>
    </location>
</feature>
<dbReference type="Pfam" id="PF02928">
    <property type="entry name" value="zf-C5HC2"/>
    <property type="match status" value="1"/>
</dbReference>
<gene>
    <name evidence="7" type="ORF">L798_13115</name>
</gene>
<feature type="compositionally biased region" description="Basic and acidic residues" evidence="3">
    <location>
        <begin position="600"/>
        <end position="609"/>
    </location>
</feature>
<dbReference type="Pfam" id="PF02373">
    <property type="entry name" value="JmjC"/>
    <property type="match status" value="1"/>
</dbReference>
<dbReference type="PROSITE" id="PS51011">
    <property type="entry name" value="ARID"/>
    <property type="match status" value="1"/>
</dbReference>
<accession>A0A067R4K3</accession>
<dbReference type="Pfam" id="PF02375">
    <property type="entry name" value="JmjN"/>
    <property type="match status" value="1"/>
</dbReference>
<dbReference type="FunCoup" id="A0A067R4K3">
    <property type="interactions" value="1534"/>
</dbReference>
<dbReference type="GO" id="GO:0006338">
    <property type="term" value="P:chromatin remodeling"/>
    <property type="evidence" value="ECO:0007669"/>
    <property type="project" value="TreeGrafter"/>
</dbReference>
<dbReference type="FunFam" id="1.10.150.60:FF:000012">
    <property type="entry name" value="Blast:Protein Jumonji"/>
    <property type="match status" value="1"/>
</dbReference>
<dbReference type="EMBL" id="KK852982">
    <property type="protein sequence ID" value="KDR12890.1"/>
    <property type="molecule type" value="Genomic_DNA"/>
</dbReference>
<dbReference type="GO" id="GO:0003677">
    <property type="term" value="F:DNA binding"/>
    <property type="evidence" value="ECO:0007669"/>
    <property type="project" value="InterPro"/>
</dbReference>
<dbReference type="InParanoid" id="A0A067R4K3"/>
<dbReference type="PANTHER" id="PTHR10694:SF113">
    <property type="entry name" value="PROTEIN JUMONJI"/>
    <property type="match status" value="1"/>
</dbReference>
<name>A0A067R4K3_ZOONE</name>
<dbReference type="GO" id="GO:0005634">
    <property type="term" value="C:nucleus"/>
    <property type="evidence" value="ECO:0007669"/>
    <property type="project" value="UniProtKB-SubCell"/>
</dbReference>
<dbReference type="Gene3D" id="2.60.120.650">
    <property type="entry name" value="Cupin"/>
    <property type="match status" value="1"/>
</dbReference>
<dbReference type="GO" id="GO:0000785">
    <property type="term" value="C:chromatin"/>
    <property type="evidence" value="ECO:0007669"/>
    <property type="project" value="TreeGrafter"/>
</dbReference>
<dbReference type="InterPro" id="IPR001606">
    <property type="entry name" value="ARID_dom"/>
</dbReference>
<feature type="compositionally biased region" description="Polar residues" evidence="3">
    <location>
        <begin position="62"/>
        <end position="72"/>
    </location>
</feature>
<sequence>MVRTRSSAHNEEVPPSMNTKPSRGNIDKKAVRGVNMVERKIKCATKPSLLTRMHTREKTIMKTRTNRTSVNSIRRDGLRSGGQLPPGSEAGLKSERVLKQPEQPQQTRLKPGVKKKIEKNTSKTFASSLSDFSSDDDQPLAKKIKVKPIEHASSSRHLARKVIRRIVSKRMKPRMITRSQQQQQQATEKEQTEVRLYTRPPRKTKEAAAIYMELLGRKLITPEAEADEDSLSIDSFPELPNARRIERRESEIKARAYKERKEAQQLKENPKTTLPQKSKSTDGAAGKQKQIEVINVKKLSMRNRRLPVQKPEYLKNIDKVKLPVPDILHKKESVTVKENLVSKKQDGTRLGLQMRPRKMSARLQGVDNHSHEEGETDVDSNCDKMKPQSAPRRSLRRGSRETSQEVPQQSSSGTTEQSTCDIIEQVSSSEITPADSVLSKVLTKRSKPVPSLLSTSPLPRILRNFPKSQDDNSCHSEETFSDSDEEPLGKLALKHSAIKKLNKEMVVNKDTSVEEKSEAREERAQVINKKVSMNEGMASVLGSDDTERNNALNEKNAEQVLKVLVTTAHKGNEKILHQPNDDVSKVKVIEFSKVVGTKNKELSQRKKDGNISQDIGTSHRKSEENLATKDRELPHRSEVVNSKSKEKLLKKNEVDNNKKKEILQGKNEVGTFNKCKELPSKKSDFIERNQGISNRKGEEDTENEEIYRKTRECGNARSKEAPLKGSDEVGAVAEEVSFKKAEDELHIKKKEMILTSCEEDHFITKTNETLLKKVEEVDIKRIKILQQTTEDDLNKVKKIVARRKSENSSIMSNEVANRNCEEDLITKSVGIPSKKCEEIILSVKSNIYVNANTEEISSRKSEGNISENKEASQRKNEHGTSKNKQFEDDILTKNKEILSKQRKALSTTNEEIAPGNGEICPKNVEKLQRKDENVNTKITEIPSGKSKVCCTASELSKCLRDDRYLTYNTQPKSECVTAKDELLEGQATKYSILFGRVEPLMKGKIIITTEELTGEVGSSKDEKLEPHNEMNMSNNVKILNSRLVNEIMGNNKVDIAQSSHVLKRNILESKTEPQTVKTELEMVQTEKQTSSSKIVHVSNKVTVLNIEKKLPNVQMPVSASILTLTETNVDSHAMLHTGILTSPKHALDDSSDSEDDIVLKNLSREKVSRKIEEPLSKYPNLVLPVSGVVLKQGSKIKMRSEHALPKPVETEAPMISHLPIVNRLGLTSVKKAATTKGDNENRDKFTHLRIVDLRRVENVSSSQTLGFLAKSNIQEPTFRDKVKAKMNMSNEQIEKWLNESYIEEADSKNSMFDKCIEPIMEDQEILNTVDFMHSTESKECDYRANLLGEVVKSGKGASYLKEIVGEQLYKSDKNSSFLRDEFQQKIVELQEVTPHFNVSFKKMTRDVAPSNAKSSVKSLLMLDEGRDLRSYSNRAGSLVKELGSIDVGVIPNSHQRSKMSTRNQEENEGDISKEETTVRKFQRDISSGSAFQHIENESVLLGPSCSRTDRNQWSNQEKLTHNIQLQGDTHIEEKVNKLNPETKKQEGNTTHHSIKSQPLQDRGGEKKSIFQQRRSFLHKAKERKDMTPSANAFSPENESSVYAFESEPDLPPISTPFRRRARDSRTSSTTTSKSEEDLARLDDEITPPPSAVQMTVQTVQSPTVPTVSSSAMQTVQSQQLTLPVVEQPIQTLPLSTAIVQIIPTLPVTMRPIQVENFVPSQQKQQQQQLLLLQNDAVMTTLKTGCTSSTSIAVQVNLDNEPSFDTSSQNTLTSDSAIPEPLLLRSMECSTQTDVAEEEEDDSEGHLFYIPLQRPGTGVSLAAPTQQLIQGVAVKLGTEGPTGPNQRVIMRAKLVTKPPTFNRTRVGIQDGNTIGIGRPVVTTQRQRPAGMLMMEQKNMYGSVSGATSTVTTGTYPPVGTVQPTARGRRLVIPPNNQTNNNAITDKVPNNTDLNTLKMPETAGKIVDISSGLCTESEIDSAVNKPLAIVPAKPVDKAQQNIVASIKEQKSSLDPNIFSFSSLGDVVAPKLATNKGQGNVGKERRCSTEVYSPSTSYTSKSGSSKRSSQKAKSSYACKPSNTTNFPNLESPAQMVEAPVFHPTEKEFQDPLEYIDRIRPVAEKFGLCRVVPPPNFKPECKVSDDMRFLAYNQYVHKMLHRWGPNVKEMMAIKKYLATQSISFNHPPWIGGMEVDLPRLYKIVQSFGGLKEVIEKKKWHRIADGMKIPKSAQDRVTKLDDIYCKYLLPYDTLSPAERQKLFDEVDKEWTEREKQATLSASPSGSDVPEEECEGDTSDESEECIVKGRNMPLNAFYRIARNTMSMWFRQAEPPASEVEQEFWRHVTLRQSHVCVHSGSIDSSGWGYGFPCSKNSPFARHPWNLKVLTNNSGSILRSIGPIMGVTVPTLHVGMLFTACCWYRDPHGLPWVEYLHTGANKIWYGIPDEYSSVFRSALTKLVPRYCKNKTIWLPSDTAMVPPPMLVKHGVSLCHTVQEPGQFILVFPRAFTSSICTGYLVSESVYFAQPNWLNTAEQVFRDIQNSCEPSMFSLERLLFSISTDGRTNVEVLKQVLPMIVQIRQQELDYRKQLYALGLKTSERLPLPEVNIKRRKARQAREEEADYECEMCRANLFVSLVTNAHEEAVYCLPHAVELLTKKRHDLKYCKLLYTYDQAELNELIQKLQERIEAKSQRKSQGKHSTSSHKP</sequence>
<organism evidence="7 8">
    <name type="scientific">Zootermopsis nevadensis</name>
    <name type="common">Dampwood termite</name>
    <dbReference type="NCBI Taxonomy" id="136037"/>
    <lineage>
        <taxon>Eukaryota</taxon>
        <taxon>Metazoa</taxon>
        <taxon>Ecdysozoa</taxon>
        <taxon>Arthropoda</taxon>
        <taxon>Hexapoda</taxon>
        <taxon>Insecta</taxon>
        <taxon>Pterygota</taxon>
        <taxon>Neoptera</taxon>
        <taxon>Polyneoptera</taxon>
        <taxon>Dictyoptera</taxon>
        <taxon>Blattodea</taxon>
        <taxon>Blattoidea</taxon>
        <taxon>Termitoidae</taxon>
        <taxon>Termopsidae</taxon>
        <taxon>Zootermopsis</taxon>
    </lineage>
</organism>
<feature type="region of interest" description="Disordered" evidence="3">
    <location>
        <begin position="856"/>
        <end position="888"/>
    </location>
</feature>
<dbReference type="Gene3D" id="1.10.150.60">
    <property type="entry name" value="ARID DNA-binding domain"/>
    <property type="match status" value="1"/>
</dbReference>
<evidence type="ECO:0000256" key="2">
    <source>
        <dbReference type="ARBA" id="ARBA00023242"/>
    </source>
</evidence>
<feature type="compositionally biased region" description="Polar residues" evidence="3">
    <location>
        <begin position="1547"/>
        <end position="1559"/>
    </location>
</feature>
<dbReference type="InterPro" id="IPR003347">
    <property type="entry name" value="JmjC_dom"/>
</dbReference>
<feature type="compositionally biased region" description="Low complexity" evidence="3">
    <location>
        <begin position="408"/>
        <end position="419"/>
    </location>
</feature>
<feature type="compositionally biased region" description="Polar residues" evidence="3">
    <location>
        <begin position="1452"/>
        <end position="1462"/>
    </location>
</feature>
<dbReference type="CDD" id="cd16870">
    <property type="entry name" value="ARID_JARD2"/>
    <property type="match status" value="1"/>
</dbReference>